<gene>
    <name evidence="2" type="ORF">Fcan01_10401</name>
</gene>
<accession>A0A226ECK3</accession>
<evidence type="ECO:0000313" key="2">
    <source>
        <dbReference type="EMBL" id="OXA54834.1"/>
    </source>
</evidence>
<feature type="compositionally biased region" description="Basic and acidic residues" evidence="1">
    <location>
        <begin position="57"/>
        <end position="72"/>
    </location>
</feature>
<evidence type="ECO:0000256" key="1">
    <source>
        <dbReference type="SAM" id="MobiDB-lite"/>
    </source>
</evidence>
<comment type="caution">
    <text evidence="2">The sequence shown here is derived from an EMBL/GenBank/DDBJ whole genome shotgun (WGS) entry which is preliminary data.</text>
</comment>
<dbReference type="Proteomes" id="UP000198287">
    <property type="component" value="Unassembled WGS sequence"/>
</dbReference>
<proteinExistence type="predicted"/>
<organism evidence="2 3">
    <name type="scientific">Folsomia candida</name>
    <name type="common">Springtail</name>
    <dbReference type="NCBI Taxonomy" id="158441"/>
    <lineage>
        <taxon>Eukaryota</taxon>
        <taxon>Metazoa</taxon>
        <taxon>Ecdysozoa</taxon>
        <taxon>Arthropoda</taxon>
        <taxon>Hexapoda</taxon>
        <taxon>Collembola</taxon>
        <taxon>Entomobryomorpha</taxon>
        <taxon>Isotomoidea</taxon>
        <taxon>Isotomidae</taxon>
        <taxon>Proisotominae</taxon>
        <taxon>Folsomia</taxon>
    </lineage>
</organism>
<dbReference type="AlphaFoldDB" id="A0A226ECK3"/>
<protein>
    <submittedName>
        <fullName evidence="2">Protein EFR3</fullName>
    </submittedName>
</protein>
<evidence type="ECO:0000313" key="3">
    <source>
        <dbReference type="Proteomes" id="UP000198287"/>
    </source>
</evidence>
<sequence length="183" mass="20240">MVENQNPISDKSSYSSSLKATNEWRLCRLRGFGFGRLMACDMSKNTIHTWGTHTRNKPIDSCDNGKRDSPKLSAKEPELSLLTIAAWVVIVNNIGVDTTPGGLQGKQLVDGLFPMLSSSTKFVETQLRMVCSGAQMGVPPPPMCFHHHFLMPGDVVMMMMRRCHPPGGPNVHRVIWLALPVLP</sequence>
<name>A0A226ECK3_FOLCA</name>
<reference evidence="2 3" key="1">
    <citation type="submission" date="2015-12" db="EMBL/GenBank/DDBJ databases">
        <title>The genome of Folsomia candida.</title>
        <authorList>
            <person name="Faddeeva A."/>
            <person name="Derks M.F."/>
            <person name="Anvar Y."/>
            <person name="Smit S."/>
            <person name="Van Straalen N."/>
            <person name="Roelofs D."/>
        </authorList>
    </citation>
    <scope>NUCLEOTIDE SEQUENCE [LARGE SCALE GENOMIC DNA]</scope>
    <source>
        <strain evidence="2 3">VU population</strain>
        <tissue evidence="2">Whole body</tissue>
    </source>
</reference>
<feature type="region of interest" description="Disordered" evidence="1">
    <location>
        <begin position="53"/>
        <end position="72"/>
    </location>
</feature>
<dbReference type="EMBL" id="LNIX01000005">
    <property type="protein sequence ID" value="OXA54834.1"/>
    <property type="molecule type" value="Genomic_DNA"/>
</dbReference>
<keyword evidence="3" id="KW-1185">Reference proteome</keyword>